<sequence>MFQIGKTLVSEEIIESDFVCNISACKGECCVAGEAGAPVLDEEIKKLNEVYPKIKHLLRPEGIAAIEEQGTYTTSKFGEHETTLVNNKECAFVTFDDKGITSCGIEQAYNLGLVDWKKPISCHLYPVRVQEYEEFSAVNYHHWEICDDACALGKELQVPVYKFLKNALILKFGENWYMELEKVAEEWKKQKKL</sequence>
<protein>
    <submittedName>
        <fullName evidence="2">Uncharacterized protein</fullName>
    </submittedName>
</protein>
<evidence type="ECO:0000313" key="2">
    <source>
        <dbReference type="EMBL" id="ANW95340.1"/>
    </source>
</evidence>
<organism evidence="2 3">
    <name type="scientific">Wenyingzhuangia fucanilytica</name>
    <dbReference type="NCBI Taxonomy" id="1790137"/>
    <lineage>
        <taxon>Bacteria</taxon>
        <taxon>Pseudomonadati</taxon>
        <taxon>Bacteroidota</taxon>
        <taxon>Flavobacteriia</taxon>
        <taxon>Flavobacteriales</taxon>
        <taxon>Flavobacteriaceae</taxon>
        <taxon>Wenyingzhuangia</taxon>
    </lineage>
</organism>
<dbReference type="Proteomes" id="UP000092967">
    <property type="component" value="Chromosome"/>
</dbReference>
<dbReference type="OrthoDB" id="597501at2"/>
<name>A0A1B1Y3K6_9FLAO</name>
<evidence type="ECO:0000256" key="1">
    <source>
        <dbReference type="ARBA" id="ARBA00093770"/>
    </source>
</evidence>
<dbReference type="STRING" id="1790137.AXE80_03120"/>
<comment type="similarity">
    <text evidence="1">Belongs to the Rv0495c family.</text>
</comment>
<dbReference type="AlphaFoldDB" id="A0A1B1Y3K6"/>
<dbReference type="InterPro" id="IPR021458">
    <property type="entry name" value="Rv0495c"/>
</dbReference>
<proteinExistence type="inferred from homology"/>
<keyword evidence="3" id="KW-1185">Reference proteome</keyword>
<dbReference type="KEGG" id="wfu:AXE80_03120"/>
<accession>A0A1B1Y3K6</accession>
<dbReference type="Pfam" id="PF11307">
    <property type="entry name" value="DUF3109"/>
    <property type="match status" value="1"/>
</dbReference>
<gene>
    <name evidence="2" type="ORF">AXE80_03120</name>
</gene>
<dbReference type="EMBL" id="CP014224">
    <property type="protein sequence ID" value="ANW95340.1"/>
    <property type="molecule type" value="Genomic_DNA"/>
</dbReference>
<reference evidence="2 3" key="1">
    <citation type="submission" date="2016-02" db="EMBL/GenBank/DDBJ databases">
        <authorList>
            <person name="Wen L."/>
            <person name="He K."/>
            <person name="Yang H."/>
        </authorList>
    </citation>
    <scope>NUCLEOTIDE SEQUENCE [LARGE SCALE GENOMIC DNA]</scope>
    <source>
        <strain evidence="2 3">CZ1127</strain>
    </source>
</reference>
<dbReference type="RefSeq" id="WP_068824440.1">
    <property type="nucleotide sequence ID" value="NZ_CP014224.1"/>
</dbReference>
<evidence type="ECO:0000313" key="3">
    <source>
        <dbReference type="Proteomes" id="UP000092967"/>
    </source>
</evidence>